<dbReference type="EMBL" id="BARS01006279">
    <property type="protein sequence ID" value="GAF67530.1"/>
    <property type="molecule type" value="Genomic_DNA"/>
</dbReference>
<comment type="caution">
    <text evidence="2">The sequence shown here is derived from an EMBL/GenBank/DDBJ whole genome shotgun (WGS) entry which is preliminary data.</text>
</comment>
<dbReference type="InterPro" id="IPR010921">
    <property type="entry name" value="Trp_repressor/repl_initiator"/>
</dbReference>
<evidence type="ECO:0000313" key="2">
    <source>
        <dbReference type="EMBL" id="GAF67530.1"/>
    </source>
</evidence>
<proteinExistence type="predicted"/>
<dbReference type="GO" id="GO:0004803">
    <property type="term" value="F:transposase activity"/>
    <property type="evidence" value="ECO:0007669"/>
    <property type="project" value="InterPro"/>
</dbReference>
<protein>
    <recommendedName>
        <fullName evidence="1">Transposase IS200-like domain-containing protein</fullName>
    </recommendedName>
</protein>
<dbReference type="AlphaFoldDB" id="X0SUS1"/>
<accession>X0SUS1</accession>
<dbReference type="PANTHER" id="PTHR34322:SF2">
    <property type="entry name" value="TRANSPOSASE IS200-LIKE DOMAIN-CONTAINING PROTEIN"/>
    <property type="match status" value="1"/>
</dbReference>
<reference evidence="2" key="1">
    <citation type="journal article" date="2014" name="Front. Microbiol.">
        <title>High frequency of phylogenetically diverse reductive dehalogenase-homologous genes in deep subseafloor sedimentary metagenomes.</title>
        <authorList>
            <person name="Kawai M."/>
            <person name="Futagami T."/>
            <person name="Toyoda A."/>
            <person name="Takaki Y."/>
            <person name="Nishi S."/>
            <person name="Hori S."/>
            <person name="Arai W."/>
            <person name="Tsubouchi T."/>
            <person name="Morono Y."/>
            <person name="Uchiyama I."/>
            <person name="Ito T."/>
            <person name="Fujiyama A."/>
            <person name="Inagaki F."/>
            <person name="Takami H."/>
        </authorList>
    </citation>
    <scope>NUCLEOTIDE SEQUENCE</scope>
    <source>
        <strain evidence="2">Expedition CK06-06</strain>
    </source>
</reference>
<name>X0SUS1_9ZZZZ</name>
<sequence length="228" mass="26752">MNNHYHLLIETPYGNLSRGMRQLNGLYTQRFNQRHHRVGHLLQGRYKAILIDKENYLLELCRYIVLNPVRAKIVKDPKDWKWSAYQATTGHKGIPCLTTDWILSQFGKEQKAASRQYQAFVLSGIKAESPLKAIKGQLFLGQDNFIDKIKHLIRDKENLKEITRKQRYVTKPLLNEILKYKDKKSKNQAMYEAHQQYGYTLKDIAEYIGVHYTTVSKVIKKIEGEDEK</sequence>
<dbReference type="InterPro" id="IPR002686">
    <property type="entry name" value="Transposase_17"/>
</dbReference>
<gene>
    <name evidence="2" type="ORF">S01H1_12258</name>
</gene>
<dbReference type="SUPFAM" id="SSF48295">
    <property type="entry name" value="TrpR-like"/>
    <property type="match status" value="1"/>
</dbReference>
<dbReference type="Gene3D" id="3.30.70.1290">
    <property type="entry name" value="Transposase IS200-like"/>
    <property type="match status" value="1"/>
</dbReference>
<feature type="domain" description="Transposase IS200-like" evidence="1">
    <location>
        <begin position="1"/>
        <end position="67"/>
    </location>
</feature>
<dbReference type="PANTHER" id="PTHR34322">
    <property type="entry name" value="TRANSPOSASE, Y1_TNP DOMAIN-CONTAINING"/>
    <property type="match status" value="1"/>
</dbReference>
<dbReference type="SUPFAM" id="SSF143422">
    <property type="entry name" value="Transposase IS200-like"/>
    <property type="match status" value="1"/>
</dbReference>
<dbReference type="InterPro" id="IPR036515">
    <property type="entry name" value="Transposase_17_sf"/>
</dbReference>
<dbReference type="Pfam" id="PF01797">
    <property type="entry name" value="Y1_Tnp"/>
    <property type="match status" value="1"/>
</dbReference>
<dbReference type="GO" id="GO:0043565">
    <property type="term" value="F:sequence-specific DNA binding"/>
    <property type="evidence" value="ECO:0007669"/>
    <property type="project" value="InterPro"/>
</dbReference>
<dbReference type="SMART" id="SM01321">
    <property type="entry name" value="Y1_Tnp"/>
    <property type="match status" value="1"/>
</dbReference>
<evidence type="ECO:0000259" key="1">
    <source>
        <dbReference type="SMART" id="SM01321"/>
    </source>
</evidence>
<dbReference type="Gene3D" id="1.10.1750.10">
    <property type="match status" value="1"/>
</dbReference>
<organism evidence="2">
    <name type="scientific">marine sediment metagenome</name>
    <dbReference type="NCBI Taxonomy" id="412755"/>
    <lineage>
        <taxon>unclassified sequences</taxon>
        <taxon>metagenomes</taxon>
        <taxon>ecological metagenomes</taxon>
    </lineage>
</organism>
<dbReference type="GO" id="GO:0006313">
    <property type="term" value="P:DNA transposition"/>
    <property type="evidence" value="ECO:0007669"/>
    <property type="project" value="InterPro"/>
</dbReference>